<dbReference type="Proteomes" id="UP001392437">
    <property type="component" value="Unassembled WGS sequence"/>
</dbReference>
<keyword evidence="3" id="KW-1185">Reference proteome</keyword>
<name>A0AAW0QG17_9PEZI</name>
<feature type="transmembrane region" description="Helical" evidence="1">
    <location>
        <begin position="459"/>
        <end position="479"/>
    </location>
</feature>
<proteinExistence type="predicted"/>
<feature type="transmembrane region" description="Helical" evidence="1">
    <location>
        <begin position="255"/>
        <end position="276"/>
    </location>
</feature>
<feature type="transmembrane region" description="Helical" evidence="1">
    <location>
        <begin position="387"/>
        <end position="405"/>
    </location>
</feature>
<reference evidence="2 3" key="1">
    <citation type="submission" date="2023-01" db="EMBL/GenBank/DDBJ databases">
        <title>Analysis of 21 Apiospora genomes using comparative genomics revels a genus with tremendous synthesis potential of carbohydrate active enzymes and secondary metabolites.</title>
        <authorList>
            <person name="Sorensen T."/>
        </authorList>
    </citation>
    <scope>NUCLEOTIDE SEQUENCE [LARGE SCALE GENOMIC DNA]</scope>
    <source>
        <strain evidence="2 3">CBS 117206</strain>
    </source>
</reference>
<evidence type="ECO:0000256" key="1">
    <source>
        <dbReference type="SAM" id="Phobius"/>
    </source>
</evidence>
<keyword evidence="1" id="KW-1133">Transmembrane helix</keyword>
<feature type="transmembrane region" description="Helical" evidence="1">
    <location>
        <begin position="485"/>
        <end position="509"/>
    </location>
</feature>
<evidence type="ECO:0000313" key="3">
    <source>
        <dbReference type="Proteomes" id="UP001392437"/>
    </source>
</evidence>
<organism evidence="2 3">
    <name type="scientific">Apiospora kogelbergensis</name>
    <dbReference type="NCBI Taxonomy" id="1337665"/>
    <lineage>
        <taxon>Eukaryota</taxon>
        <taxon>Fungi</taxon>
        <taxon>Dikarya</taxon>
        <taxon>Ascomycota</taxon>
        <taxon>Pezizomycotina</taxon>
        <taxon>Sordariomycetes</taxon>
        <taxon>Xylariomycetidae</taxon>
        <taxon>Amphisphaeriales</taxon>
        <taxon>Apiosporaceae</taxon>
        <taxon>Apiospora</taxon>
    </lineage>
</organism>
<keyword evidence="1" id="KW-0472">Membrane</keyword>
<evidence type="ECO:0000313" key="2">
    <source>
        <dbReference type="EMBL" id="KAK8104960.1"/>
    </source>
</evidence>
<keyword evidence="1" id="KW-0812">Transmembrane</keyword>
<comment type="caution">
    <text evidence="2">The sequence shown here is derived from an EMBL/GenBank/DDBJ whole genome shotgun (WGS) entry which is preliminary data.</text>
</comment>
<protein>
    <submittedName>
        <fullName evidence="2">Uncharacterized protein</fullName>
    </submittedName>
</protein>
<feature type="transmembrane region" description="Helical" evidence="1">
    <location>
        <begin position="425"/>
        <end position="447"/>
    </location>
</feature>
<dbReference type="EMBL" id="JAQQWP010000008">
    <property type="protein sequence ID" value="KAK8104960.1"/>
    <property type="molecule type" value="Genomic_DNA"/>
</dbReference>
<sequence>MSDQSNINIAFTPSGILLPGVAEPAHTTTPHGSQPVERFTERIALEDDSGDHSEDEGEIELVERHVQHNKPEEGRIPVNHQDSIPTEQAVDIVATSDLLIHRHDRTIITFAYPSIFFIFGECDIEDIAFRSYWRGTRTSRQGSQYTPTVTIEEGPVRTELYAIAREFQFIDAAFADLYRETVPYNSRISDHLKEIRGNIKQTTPDNHWYSGSLGEFLESTTQQKKFYSAWPSQAQFVPGDYGERALEYLQNGLEIPYWALLSGIFIPFLISGKIGISTRSMVSRNLNSVRLSVLWHLRKVTVDCSFALPEKFENGIKGRLAILDEMVEAIGSDLGTECDIRIILSRISELPVHPASPAPTSNSSTAGVAMPPGKEELTDIEKVRSSTLFIIFLAAAIIPACIGFARQYSVAQGEPGAVGSSTDAGFMWLIAGNLLALLGNLFAVIPLWRLTRGLPRQYLLTQCLIWLSAILGAASIASYCFVNKAWSSLLSFFSNFSAIGAVYASTVYISTKSIEGKVKQD</sequence>
<dbReference type="AlphaFoldDB" id="A0AAW0QG17"/>
<gene>
    <name evidence="2" type="ORF">PG999_008319</name>
</gene>
<accession>A0AAW0QG17</accession>